<dbReference type="PROSITE" id="PS51375">
    <property type="entry name" value="PPR"/>
    <property type="match status" value="1"/>
</dbReference>
<evidence type="ECO:0000256" key="1">
    <source>
        <dbReference type="PROSITE-ProRule" id="PRU00708"/>
    </source>
</evidence>
<proteinExistence type="predicted"/>
<dbReference type="Gene3D" id="1.25.40.10">
    <property type="entry name" value="Tetratricopeptide repeat domain"/>
    <property type="match status" value="1"/>
</dbReference>
<sequence length="467" mass="52641">MFISRRCLVTSAPPKKTARYFDPHTVSIWAENMSRRGASPAEAVRLILNRMDMGRARHRPELYNTALDICGHNGMLMDSARILHKMVGSNVRPNERTITSVLNAIAEYVQKSRLEDSSSTGNIDVQKNSEGFPGLEAFQLKSKRDAAQLAIKLYASWIEHSPNVVRKHPFNALLKVLWRSGAADLLPSVFPTDGSNTEWVPDKPDIITYTTAILACQNDPNATNSAVAYWIAFQKSDIKADTGIIMAILVAMQSELRFMRAPIPKAELTVRRGLLASLCALLQPLDVPVNTSNVFLDVAHRLRCLNLGFQFWEQKILPILASNQSAIKSKQHFNEGTLVHVFQIMIRLDNASQIFPLFDKLQSVYGMHLSTRLLNVMLLAARRAGDRRRPQRLFNRFVQNAASVMPDQRTLYQLLLNISEDTGLPKMMGKEQAKKIHDWFATRCPAVLKEAKNDTKIQWLLTKLGLE</sequence>
<evidence type="ECO:0008006" key="4">
    <source>
        <dbReference type="Google" id="ProtNLM"/>
    </source>
</evidence>
<dbReference type="EMBL" id="MTSL01000191">
    <property type="protein sequence ID" value="PJF17091.1"/>
    <property type="molecule type" value="Genomic_DNA"/>
</dbReference>
<accession>A0A2H9TH67</accession>
<dbReference type="Proteomes" id="UP000240830">
    <property type="component" value="Unassembled WGS sequence"/>
</dbReference>
<dbReference type="InterPro" id="IPR011990">
    <property type="entry name" value="TPR-like_helical_dom_sf"/>
</dbReference>
<keyword evidence="3" id="KW-1185">Reference proteome</keyword>
<organism evidence="2 3">
    <name type="scientific">Paramicrosporidium saccamoebae</name>
    <dbReference type="NCBI Taxonomy" id="1246581"/>
    <lineage>
        <taxon>Eukaryota</taxon>
        <taxon>Fungi</taxon>
        <taxon>Fungi incertae sedis</taxon>
        <taxon>Cryptomycota</taxon>
        <taxon>Cryptomycota incertae sedis</taxon>
        <taxon>Paramicrosporidium</taxon>
    </lineage>
</organism>
<comment type="caution">
    <text evidence="2">The sequence shown here is derived from an EMBL/GenBank/DDBJ whole genome shotgun (WGS) entry which is preliminary data.</text>
</comment>
<evidence type="ECO:0000313" key="3">
    <source>
        <dbReference type="Proteomes" id="UP000240830"/>
    </source>
</evidence>
<evidence type="ECO:0000313" key="2">
    <source>
        <dbReference type="EMBL" id="PJF17091.1"/>
    </source>
</evidence>
<gene>
    <name evidence="2" type="ORF">PSACC_03111</name>
</gene>
<reference evidence="2 3" key="1">
    <citation type="submission" date="2016-10" db="EMBL/GenBank/DDBJ databases">
        <title>The genome of Paramicrosporidium saccamoebae is the missing link in understanding Cryptomycota and Microsporidia evolution.</title>
        <authorList>
            <person name="Quandt C.A."/>
            <person name="Beaudet D."/>
            <person name="Corsaro D."/>
            <person name="Michel R."/>
            <person name="Corradi N."/>
            <person name="James T."/>
        </authorList>
    </citation>
    <scope>NUCLEOTIDE SEQUENCE [LARGE SCALE GENOMIC DNA]</scope>
    <source>
        <strain evidence="2 3">KSL3</strain>
    </source>
</reference>
<dbReference type="InterPro" id="IPR002885">
    <property type="entry name" value="PPR_rpt"/>
</dbReference>
<name>A0A2H9TH67_9FUNG</name>
<protein>
    <recommendedName>
        <fullName evidence="4">Pentatricopeptide repeat-containing protein</fullName>
    </recommendedName>
</protein>
<dbReference type="AlphaFoldDB" id="A0A2H9TH67"/>
<feature type="repeat" description="PPR" evidence="1">
    <location>
        <begin position="59"/>
        <end position="93"/>
    </location>
</feature>